<dbReference type="InterPro" id="IPR000980">
    <property type="entry name" value="SH2"/>
</dbReference>
<feature type="domain" description="SH2" evidence="9">
    <location>
        <begin position="36"/>
        <end position="111"/>
    </location>
</feature>
<comment type="similarity">
    <text evidence="2 7">Belongs to the TRAFAC class TrmE-Era-EngA-EngB-Septin-like GTPase superfamily. TrmE GTPase family.</text>
</comment>
<reference evidence="11" key="1">
    <citation type="submission" date="2022-11" db="UniProtKB">
        <authorList>
            <consortium name="WormBaseParasite"/>
        </authorList>
    </citation>
    <scope>IDENTIFICATION</scope>
</reference>
<keyword evidence="10" id="KW-1185">Reference proteome</keyword>
<dbReference type="NCBIfam" id="NF003661">
    <property type="entry name" value="PRK05291.1-3"/>
    <property type="match status" value="1"/>
</dbReference>
<dbReference type="Gene3D" id="3.40.50.300">
    <property type="entry name" value="P-loop containing nucleotide triphosphate hydrolases"/>
    <property type="match status" value="1"/>
</dbReference>
<dbReference type="Pfam" id="PF00017">
    <property type="entry name" value="SH2"/>
    <property type="match status" value="1"/>
</dbReference>
<dbReference type="InterPro" id="IPR018948">
    <property type="entry name" value="GTP-bd_TrmE_N"/>
</dbReference>
<dbReference type="AlphaFoldDB" id="A0A915MCW9"/>
<comment type="subcellular location">
    <subcellularLocation>
        <location evidence="1">Mitochondrion</location>
    </subcellularLocation>
</comment>
<dbReference type="PANTHER" id="PTHR42714">
    <property type="entry name" value="TRNA MODIFICATION GTPASE GTPBP3"/>
    <property type="match status" value="1"/>
</dbReference>
<dbReference type="NCBIfam" id="TIGR00231">
    <property type="entry name" value="small_GTP"/>
    <property type="match status" value="1"/>
</dbReference>
<organism evidence="10 11">
    <name type="scientific">Meloidogyne javanica</name>
    <name type="common">Root-knot nematode worm</name>
    <dbReference type="NCBI Taxonomy" id="6303"/>
    <lineage>
        <taxon>Eukaryota</taxon>
        <taxon>Metazoa</taxon>
        <taxon>Ecdysozoa</taxon>
        <taxon>Nematoda</taxon>
        <taxon>Chromadorea</taxon>
        <taxon>Rhabditida</taxon>
        <taxon>Tylenchina</taxon>
        <taxon>Tylenchomorpha</taxon>
        <taxon>Tylenchoidea</taxon>
        <taxon>Meloidogynidae</taxon>
        <taxon>Meloidogyninae</taxon>
        <taxon>Meloidogyne</taxon>
        <taxon>Meloidogyne incognita group</taxon>
    </lineage>
</organism>
<dbReference type="Pfam" id="PF01926">
    <property type="entry name" value="MMR_HSR1"/>
    <property type="match status" value="1"/>
</dbReference>
<dbReference type="GO" id="GO:0005525">
    <property type="term" value="F:GTP binding"/>
    <property type="evidence" value="ECO:0007669"/>
    <property type="project" value="UniProtKB-KW"/>
</dbReference>
<dbReference type="Proteomes" id="UP000887561">
    <property type="component" value="Unplaced"/>
</dbReference>
<keyword evidence="5 7" id="KW-0342">GTP-binding</keyword>
<dbReference type="Pfam" id="PF10396">
    <property type="entry name" value="TrmE_N"/>
    <property type="match status" value="1"/>
</dbReference>
<evidence type="ECO:0000313" key="11">
    <source>
        <dbReference type="WBParaSite" id="scaffold34738_cov214.g21579"/>
    </source>
</evidence>
<evidence type="ECO:0000256" key="1">
    <source>
        <dbReference type="ARBA" id="ARBA00004173"/>
    </source>
</evidence>
<feature type="region of interest" description="Disordered" evidence="8">
    <location>
        <begin position="1"/>
        <end position="20"/>
    </location>
</feature>
<evidence type="ECO:0000313" key="10">
    <source>
        <dbReference type="Proteomes" id="UP000887561"/>
    </source>
</evidence>
<dbReference type="HAMAP" id="MF_00379">
    <property type="entry name" value="GTPase_MnmE"/>
    <property type="match status" value="1"/>
</dbReference>
<dbReference type="PANTHER" id="PTHR42714:SF2">
    <property type="entry name" value="TRNA MODIFICATION GTPASE GTPBP3, MITOCHONDRIAL"/>
    <property type="match status" value="1"/>
</dbReference>
<sequence length="660" mass="74364">MAITTLSSINTKNGQRKQPDPWSFTKMLEELKECQWYWGSISPSTATKLLKGYQPGTFLVRDSRSDNSIFSFSYSTSNGIYHTRINCFNGRFCLGGPRSLIGTESLPQFINDIIANCSPAVKDVSEFLSISEGDENELNNRPLRVLMHPPLHTNPVSQQVDIRYPLRRDQFVPSLKGACRFSIRRMASTIFALSSGSPPSAIAVLRISGTESESALRQLTQKHSERFKPFRLFYTPIFDKEGRLLDRAMACFMKGPRTFTGEDSAELYVHGSRAVIDAVCATLANLEGLEPARAGEFTRRAFYNGKMNAAEVEALGDLINAQSEAQLRLSHAQSKVGEYLLPLREKLVRFRAKMEARIDFAEDLGDIEHTLDEEFKNDLDTLSSELRHFIRSANRGQLIRSGMSVALIGRPNVGKSSLMNRLAERDIAITSNISGTTRDCLEARLHLGKQLVTVIDTAGIRTDSNDPLEVEGIRRTLRRASEAHLIILVLDVYQMEKLKEEKNIKKEMESLLEEFSYKSEEQFLIVCLNKTDLLKEDMERRKWLEQCLNPDGNLKLVWTCCIQENGLDSLLQTISSILTKLGSNDLEGNEPFLSRERHIQCLEMALENLEGARNALIKWNDPAMAAFFIDKCFESVGEIAGFIVPEQVLDSIFSQFCIGK</sequence>
<dbReference type="PROSITE" id="PS50001">
    <property type="entry name" value="SH2"/>
    <property type="match status" value="1"/>
</dbReference>
<evidence type="ECO:0000259" key="9">
    <source>
        <dbReference type="PROSITE" id="PS50001"/>
    </source>
</evidence>
<dbReference type="InterPro" id="IPR036860">
    <property type="entry name" value="SH2_dom_sf"/>
</dbReference>
<keyword evidence="3 7" id="KW-0819">tRNA processing</keyword>
<dbReference type="Gene3D" id="3.30.505.10">
    <property type="entry name" value="SH2 domain"/>
    <property type="match status" value="1"/>
</dbReference>
<dbReference type="SUPFAM" id="SSF52540">
    <property type="entry name" value="P-loop containing nucleoside triphosphate hydrolases"/>
    <property type="match status" value="1"/>
</dbReference>
<evidence type="ECO:0000256" key="8">
    <source>
        <dbReference type="SAM" id="MobiDB-lite"/>
    </source>
</evidence>
<dbReference type="InterPro" id="IPR027266">
    <property type="entry name" value="TrmE/GcvT-like"/>
</dbReference>
<protein>
    <submittedName>
        <fullName evidence="11">SH2 domain-containing protein</fullName>
    </submittedName>
</protein>
<dbReference type="FunFam" id="3.30.1360.120:FF:000007">
    <property type="entry name" value="tRNA modification GTPase GTPBP3, mitochondrial"/>
    <property type="match status" value="1"/>
</dbReference>
<evidence type="ECO:0000256" key="4">
    <source>
        <dbReference type="ARBA" id="ARBA00022741"/>
    </source>
</evidence>
<dbReference type="GO" id="GO:0030488">
    <property type="term" value="P:tRNA methylation"/>
    <property type="evidence" value="ECO:0007669"/>
    <property type="project" value="TreeGrafter"/>
</dbReference>
<dbReference type="PRINTS" id="PR00326">
    <property type="entry name" value="GTP1OBG"/>
</dbReference>
<evidence type="ECO:0000256" key="5">
    <source>
        <dbReference type="ARBA" id="ARBA00023134"/>
    </source>
</evidence>
<name>A0A915MCW9_MELJA</name>
<dbReference type="InterPro" id="IPR005225">
    <property type="entry name" value="Small_GTP-bd"/>
</dbReference>
<dbReference type="CDD" id="cd14858">
    <property type="entry name" value="TrmE_N"/>
    <property type="match status" value="1"/>
</dbReference>
<dbReference type="CDD" id="cd04164">
    <property type="entry name" value="trmE"/>
    <property type="match status" value="1"/>
</dbReference>
<feature type="compositionally biased region" description="Polar residues" evidence="8">
    <location>
        <begin position="1"/>
        <end position="13"/>
    </location>
</feature>
<dbReference type="GO" id="GO:0003924">
    <property type="term" value="F:GTPase activity"/>
    <property type="evidence" value="ECO:0007669"/>
    <property type="project" value="InterPro"/>
</dbReference>
<dbReference type="Gene3D" id="1.20.120.430">
    <property type="entry name" value="tRNA modification GTPase MnmE domain 2"/>
    <property type="match status" value="1"/>
</dbReference>
<keyword evidence="6" id="KW-0727">SH2 domain</keyword>
<evidence type="ECO:0000256" key="6">
    <source>
        <dbReference type="PROSITE-ProRule" id="PRU00191"/>
    </source>
</evidence>
<dbReference type="SMART" id="SM00252">
    <property type="entry name" value="SH2"/>
    <property type="match status" value="1"/>
</dbReference>
<dbReference type="Gene3D" id="3.30.1360.120">
    <property type="entry name" value="Probable tRNA modification gtpase trme, domain 1"/>
    <property type="match status" value="1"/>
</dbReference>
<dbReference type="InterPro" id="IPR006073">
    <property type="entry name" value="GTP-bd"/>
</dbReference>
<keyword evidence="4 7" id="KW-0547">Nucleotide-binding</keyword>
<dbReference type="InterPro" id="IPR027368">
    <property type="entry name" value="MnmE_dom2"/>
</dbReference>
<accession>A0A915MCW9</accession>
<dbReference type="GO" id="GO:0005739">
    <property type="term" value="C:mitochondrion"/>
    <property type="evidence" value="ECO:0007669"/>
    <property type="project" value="UniProtKB-SubCell"/>
</dbReference>
<dbReference type="Pfam" id="PF12631">
    <property type="entry name" value="MnmE_helical"/>
    <property type="match status" value="1"/>
</dbReference>
<dbReference type="GO" id="GO:0002098">
    <property type="term" value="P:tRNA wobble uridine modification"/>
    <property type="evidence" value="ECO:0007669"/>
    <property type="project" value="TreeGrafter"/>
</dbReference>
<evidence type="ECO:0000256" key="7">
    <source>
        <dbReference type="RuleBase" id="RU003313"/>
    </source>
</evidence>
<dbReference type="WBParaSite" id="scaffold34738_cov214.g21579">
    <property type="protein sequence ID" value="scaffold34738_cov214.g21579"/>
    <property type="gene ID" value="scaffold34738_cov214.g21579"/>
</dbReference>
<evidence type="ECO:0000256" key="3">
    <source>
        <dbReference type="ARBA" id="ARBA00022694"/>
    </source>
</evidence>
<dbReference type="InterPro" id="IPR025867">
    <property type="entry name" value="MnmE_helical"/>
</dbReference>
<dbReference type="InterPro" id="IPR031168">
    <property type="entry name" value="G_TrmE"/>
</dbReference>
<dbReference type="SUPFAM" id="SSF55550">
    <property type="entry name" value="SH2 domain"/>
    <property type="match status" value="1"/>
</dbReference>
<dbReference type="InterPro" id="IPR004520">
    <property type="entry name" value="GTPase_MnmE"/>
</dbReference>
<dbReference type="InterPro" id="IPR027417">
    <property type="entry name" value="P-loop_NTPase"/>
</dbReference>
<proteinExistence type="inferred from homology"/>
<evidence type="ECO:0000256" key="2">
    <source>
        <dbReference type="ARBA" id="ARBA00011043"/>
    </source>
</evidence>
<dbReference type="NCBIfam" id="TIGR00450">
    <property type="entry name" value="mnmE_trmE_thdF"/>
    <property type="match status" value="1"/>
</dbReference>